<keyword evidence="4" id="KW-1185">Reference proteome</keyword>
<sequence>MTDQEPNDIAAEAAPPAEDGRTTEGGQGVRRRSRRRKRRALLWGVFLLFDLVLVLGVAVLIGGAMLAGRDLPAPQWVAEKAGAVLSEGLGGGQVEVGQVTLRVEHRSLPEIAFRDVHVTAPNGAELVAVPAVGVRLDKRALLERKVRPEALRVDGATVRLRRKPDGTLDLGFGNGMAPARLGSVEQAIAVVRDTFDLPGLQPIRRIDVQGLDMHFEDQRADKVWRVEDGALALVRDDDTLSLSVDLTLPEGDADPGTETPTATVALRLALGTEAGSPAQFSALVDGVAAREIASQGPALSWLEPLDARVSGALIAALDESDRMETLNGTLEIGEGVFQPERAARPVPFDGARAYFSYEPEDARLRFDELELRSPDGTFAAVGHAYLEGLDTGWPTAIVGQLSFSDVTLDPPGLLPGPAVFETGFLDIKVEFAPFVARIGQFVLTTPQNDGSAASRLETSGRITADQTGWHVALDIGLDEIEAGRLFSLWPLQLVPRTREWIETRLSAGTLFDANAGLRFDQGQRPDASLTFEFRDSQIRPLQSLPPIEAATGYASLGRDVFSLSLDAGRIVPPEGGAVDIAGSVFKIGDLKAEPKVAEILWRSTSPVVAGLSLLDQEPFRFLEKAGQPVDLATGQASVQGRIAFPIRPKLTGSDVDFDIAGEAMGAASDKVVPNRRLTADRLDLHATPEALTVAGAAELDGVPADGTFTLPLGPAGQEQAPAVEGTVRIGEKFVSTFGIGLPDNSVTGAGPAQFRVELPQGAPPTFSLTSALNGVGLSLPTLSWSKRAASEGRLRVAGRLGQPPEVTVLEIEASGLSASGAVSVTPEGALERARFDRLSLAGWLDAPVTLTGRGAGRTPAIAVSGGQLDLRRAPFGGGSGGGGGGGGASGPITLSLDRLQVTDNLSLAPFRGDIVPGSGPAGNFTGRVNGQAPVSGSLAPGQSGGAAVSIRSDNAGAVFKAAGFFRKAEGGTLSLVLQPTGEEGAYDGQLKVENVRLRGASGIAALANAISVVGLLDELSGSGIVFSNIQAAFRLTPRYLQVTRSSGVGPSLGITMEGVYDMVGDRLDMQGVFSPIYMVNSIGSIFTRRGEGLFGVTYRMRGSSDDPSVEVNPLSMLTPGMFREIFRAPPPQPRNGG</sequence>
<feature type="transmembrane region" description="Helical" evidence="2">
    <location>
        <begin position="40"/>
        <end position="66"/>
    </location>
</feature>
<evidence type="ECO:0000313" key="4">
    <source>
        <dbReference type="Proteomes" id="UP000198728"/>
    </source>
</evidence>
<evidence type="ECO:0000256" key="2">
    <source>
        <dbReference type="SAM" id="Phobius"/>
    </source>
</evidence>
<keyword evidence="2" id="KW-0812">Transmembrane</keyword>
<dbReference type="RefSeq" id="WP_093359162.1">
    <property type="nucleotide sequence ID" value="NZ_FOLG01000001.1"/>
</dbReference>
<protein>
    <submittedName>
        <fullName evidence="3">AsmA-like C-terminal region</fullName>
    </submittedName>
</protein>
<proteinExistence type="predicted"/>
<dbReference type="EMBL" id="FOLG01000001">
    <property type="protein sequence ID" value="SFB81438.1"/>
    <property type="molecule type" value="Genomic_DNA"/>
</dbReference>
<dbReference type="OrthoDB" id="7161641at2"/>
<keyword evidence="2" id="KW-0472">Membrane</keyword>
<name>A0A1I1E7X9_9RHOB</name>
<accession>A0A1I1E7X9</accession>
<dbReference type="STRING" id="441112.SAMN04488094_101604"/>
<dbReference type="Proteomes" id="UP000198728">
    <property type="component" value="Unassembled WGS sequence"/>
</dbReference>
<organism evidence="3 4">
    <name type="scientific">Tropicimonas isoalkanivorans</name>
    <dbReference type="NCBI Taxonomy" id="441112"/>
    <lineage>
        <taxon>Bacteria</taxon>
        <taxon>Pseudomonadati</taxon>
        <taxon>Pseudomonadota</taxon>
        <taxon>Alphaproteobacteria</taxon>
        <taxon>Rhodobacterales</taxon>
        <taxon>Roseobacteraceae</taxon>
        <taxon>Tropicimonas</taxon>
    </lineage>
</organism>
<keyword evidence="2" id="KW-1133">Transmembrane helix</keyword>
<dbReference type="AlphaFoldDB" id="A0A1I1E7X9"/>
<evidence type="ECO:0000313" key="3">
    <source>
        <dbReference type="EMBL" id="SFB81438.1"/>
    </source>
</evidence>
<reference evidence="3 4" key="1">
    <citation type="submission" date="2016-10" db="EMBL/GenBank/DDBJ databases">
        <authorList>
            <person name="de Groot N.N."/>
        </authorList>
    </citation>
    <scope>NUCLEOTIDE SEQUENCE [LARGE SCALE GENOMIC DNA]</scope>
    <source>
        <strain evidence="3 4">DSM 19548</strain>
    </source>
</reference>
<evidence type="ECO:0000256" key="1">
    <source>
        <dbReference type="SAM" id="MobiDB-lite"/>
    </source>
</evidence>
<feature type="region of interest" description="Disordered" evidence="1">
    <location>
        <begin position="1"/>
        <end position="31"/>
    </location>
</feature>
<gene>
    <name evidence="3" type="ORF">SAMN04488094_101604</name>
</gene>